<dbReference type="AlphaFoldDB" id="A0A1H8B5G1"/>
<dbReference type="NCBIfam" id="TIGR03534">
    <property type="entry name" value="RF_mod_PrmC"/>
    <property type="match status" value="1"/>
</dbReference>
<gene>
    <name evidence="5" type="primary">prmC</name>
    <name evidence="8" type="ORF">SAMN04488103_10238</name>
</gene>
<accession>A0A1H8B5G1</accession>
<dbReference type="InterPro" id="IPR040758">
    <property type="entry name" value="PrmC_N"/>
</dbReference>
<reference evidence="8 9" key="1">
    <citation type="submission" date="2016-10" db="EMBL/GenBank/DDBJ databases">
        <authorList>
            <person name="de Groot N.N."/>
        </authorList>
    </citation>
    <scope>NUCLEOTIDE SEQUENCE [LARGE SCALE GENOMIC DNA]</scope>
    <source>
        <strain evidence="8 9">DSM 3857</strain>
    </source>
</reference>
<protein>
    <recommendedName>
        <fullName evidence="5">Release factor glutamine methyltransferase</fullName>
        <shortName evidence="5">RF MTase</shortName>
        <ecNumber evidence="5">2.1.1.297</ecNumber>
    </recommendedName>
    <alternativeName>
        <fullName evidence="5">N5-glutamine methyltransferase PrmC</fullName>
    </alternativeName>
    <alternativeName>
        <fullName evidence="5">Protein-(glutamine-N5) MTase PrmC</fullName>
    </alternativeName>
    <alternativeName>
        <fullName evidence="5">Protein-glutamine N-methyltransferase PrmC</fullName>
    </alternativeName>
</protein>
<feature type="binding site" evidence="5">
    <location>
        <position position="139"/>
    </location>
    <ligand>
        <name>S-adenosyl-L-methionine</name>
        <dbReference type="ChEBI" id="CHEBI:59789"/>
    </ligand>
</feature>
<proteinExistence type="inferred from homology"/>
<dbReference type="InterPro" id="IPR002052">
    <property type="entry name" value="DNA_methylase_N6_adenine_CS"/>
</dbReference>
<dbReference type="EC" id="2.1.1.297" evidence="5"/>
<dbReference type="STRING" id="933059.SAMN04488103_10238"/>
<dbReference type="SUPFAM" id="SSF53335">
    <property type="entry name" value="S-adenosyl-L-methionine-dependent methyltransferases"/>
    <property type="match status" value="1"/>
</dbReference>
<dbReference type="CDD" id="cd02440">
    <property type="entry name" value="AdoMet_MTases"/>
    <property type="match status" value="1"/>
</dbReference>
<dbReference type="PROSITE" id="PS00092">
    <property type="entry name" value="N6_MTASE"/>
    <property type="match status" value="1"/>
</dbReference>
<dbReference type="EMBL" id="FOCE01000002">
    <property type="protein sequence ID" value="SEM77308.1"/>
    <property type="molecule type" value="Genomic_DNA"/>
</dbReference>
<evidence type="ECO:0000259" key="7">
    <source>
        <dbReference type="Pfam" id="PF17827"/>
    </source>
</evidence>
<dbReference type="GO" id="GO:0102559">
    <property type="term" value="F:peptide chain release factor N(5)-glutamine methyltransferase activity"/>
    <property type="evidence" value="ECO:0007669"/>
    <property type="project" value="UniProtKB-EC"/>
</dbReference>
<comment type="catalytic activity">
    <reaction evidence="4 5">
        <text>L-glutaminyl-[peptide chain release factor] + S-adenosyl-L-methionine = N(5)-methyl-L-glutaminyl-[peptide chain release factor] + S-adenosyl-L-homocysteine + H(+)</text>
        <dbReference type="Rhea" id="RHEA:42896"/>
        <dbReference type="Rhea" id="RHEA-COMP:10271"/>
        <dbReference type="Rhea" id="RHEA-COMP:10272"/>
        <dbReference type="ChEBI" id="CHEBI:15378"/>
        <dbReference type="ChEBI" id="CHEBI:30011"/>
        <dbReference type="ChEBI" id="CHEBI:57856"/>
        <dbReference type="ChEBI" id="CHEBI:59789"/>
        <dbReference type="ChEBI" id="CHEBI:61891"/>
        <dbReference type="EC" id="2.1.1.297"/>
    </reaction>
</comment>
<dbReference type="RefSeq" id="WP_091297328.1">
    <property type="nucleotide sequence ID" value="NZ_FOCE01000002.1"/>
</dbReference>
<evidence type="ECO:0000256" key="1">
    <source>
        <dbReference type="ARBA" id="ARBA00022603"/>
    </source>
</evidence>
<evidence type="ECO:0000313" key="8">
    <source>
        <dbReference type="EMBL" id="SEM77308.1"/>
    </source>
</evidence>
<feature type="binding site" evidence="5">
    <location>
        <position position="168"/>
    </location>
    <ligand>
        <name>S-adenosyl-L-methionine</name>
        <dbReference type="ChEBI" id="CHEBI:59789"/>
    </ligand>
</feature>
<dbReference type="GO" id="GO:0003676">
    <property type="term" value="F:nucleic acid binding"/>
    <property type="evidence" value="ECO:0007669"/>
    <property type="project" value="InterPro"/>
</dbReference>
<evidence type="ECO:0000256" key="3">
    <source>
        <dbReference type="ARBA" id="ARBA00022691"/>
    </source>
</evidence>
<feature type="binding site" evidence="5">
    <location>
        <begin position="116"/>
        <end position="120"/>
    </location>
    <ligand>
        <name>S-adenosyl-L-methionine</name>
        <dbReference type="ChEBI" id="CHEBI:59789"/>
    </ligand>
</feature>
<dbReference type="InterPro" id="IPR004556">
    <property type="entry name" value="HemK-like"/>
</dbReference>
<comment type="function">
    <text evidence="5">Methylates the class 1 translation termination release factors RF1/PrfA and RF2/PrfB on the glutamine residue of the universally conserved GGQ motif.</text>
</comment>
<dbReference type="OrthoDB" id="9800643at2"/>
<evidence type="ECO:0000313" key="9">
    <source>
        <dbReference type="Proteomes" id="UP000198761"/>
    </source>
</evidence>
<keyword evidence="9" id="KW-1185">Reference proteome</keyword>
<dbReference type="GO" id="GO:0032259">
    <property type="term" value="P:methylation"/>
    <property type="evidence" value="ECO:0007669"/>
    <property type="project" value="UniProtKB-KW"/>
</dbReference>
<dbReference type="Pfam" id="PF05175">
    <property type="entry name" value="MTS"/>
    <property type="match status" value="1"/>
</dbReference>
<dbReference type="Gene3D" id="1.10.8.10">
    <property type="entry name" value="DNA helicase RuvA subunit, C-terminal domain"/>
    <property type="match status" value="1"/>
</dbReference>
<evidence type="ECO:0000259" key="6">
    <source>
        <dbReference type="Pfam" id="PF05175"/>
    </source>
</evidence>
<dbReference type="PANTHER" id="PTHR18895:SF74">
    <property type="entry name" value="MTRF1L RELEASE FACTOR GLUTAMINE METHYLTRANSFERASE"/>
    <property type="match status" value="1"/>
</dbReference>
<dbReference type="PANTHER" id="PTHR18895">
    <property type="entry name" value="HEMK METHYLTRANSFERASE"/>
    <property type="match status" value="1"/>
</dbReference>
<keyword evidence="1 5" id="KW-0489">Methyltransferase</keyword>
<organism evidence="8 9">
    <name type="scientific">Gemmobacter aquatilis</name>
    <dbReference type="NCBI Taxonomy" id="933059"/>
    <lineage>
        <taxon>Bacteria</taxon>
        <taxon>Pseudomonadati</taxon>
        <taxon>Pseudomonadota</taxon>
        <taxon>Alphaproteobacteria</taxon>
        <taxon>Rhodobacterales</taxon>
        <taxon>Paracoccaceae</taxon>
        <taxon>Gemmobacter</taxon>
    </lineage>
</organism>
<dbReference type="InterPro" id="IPR007848">
    <property type="entry name" value="Small_mtfrase_dom"/>
</dbReference>
<keyword evidence="3 5" id="KW-0949">S-adenosyl-L-methionine</keyword>
<dbReference type="InterPro" id="IPR029063">
    <property type="entry name" value="SAM-dependent_MTases_sf"/>
</dbReference>
<feature type="domain" description="Release factor glutamine methyltransferase N-terminal" evidence="7">
    <location>
        <begin position="6"/>
        <end position="75"/>
    </location>
</feature>
<sequence length="277" mass="28768">MSAGAAYRAAVARLAAAGVADPARDARLLLAHAMGIAPDRLMLALHDPLPPEAAQRFEAALAARAARQPVSQITGQRQFWGRSFRVTPDVLDPRPETETLIAAALEAPFARVLDLGTGSGAILLTLLAERPGAQGLAVDLSPAALAVAQGNAAALGLDGRARFHLSDWFAAVEGRFDLIVSNPPYIAQDEMGDLSPEVRDWEPHLALTPGGDGLAAYRAIAAGALAHLVPGGRLMVEIGPRQGQAVAALFAGAGLQAPRILPDFDGRDRVVAASCPI</sequence>
<evidence type="ECO:0000256" key="4">
    <source>
        <dbReference type="ARBA" id="ARBA00048391"/>
    </source>
</evidence>
<dbReference type="InterPro" id="IPR019874">
    <property type="entry name" value="RF_methyltr_PrmC"/>
</dbReference>
<dbReference type="Proteomes" id="UP000198761">
    <property type="component" value="Unassembled WGS sequence"/>
</dbReference>
<evidence type="ECO:0000256" key="2">
    <source>
        <dbReference type="ARBA" id="ARBA00022679"/>
    </source>
</evidence>
<feature type="domain" description="Methyltransferase small" evidence="6">
    <location>
        <begin position="100"/>
        <end position="190"/>
    </location>
</feature>
<comment type="similarity">
    <text evidence="5">Belongs to the protein N5-glutamine methyltransferase family. PrmC subfamily.</text>
</comment>
<feature type="binding site" evidence="5">
    <location>
        <begin position="182"/>
        <end position="185"/>
    </location>
    <ligand>
        <name>substrate</name>
    </ligand>
</feature>
<feature type="binding site" evidence="5">
    <location>
        <position position="182"/>
    </location>
    <ligand>
        <name>S-adenosyl-L-methionine</name>
        <dbReference type="ChEBI" id="CHEBI:59789"/>
    </ligand>
</feature>
<dbReference type="NCBIfam" id="TIGR00536">
    <property type="entry name" value="hemK_fam"/>
    <property type="match status" value="1"/>
</dbReference>
<dbReference type="Gene3D" id="3.40.50.150">
    <property type="entry name" value="Vaccinia Virus protein VP39"/>
    <property type="match status" value="1"/>
</dbReference>
<evidence type="ECO:0000256" key="5">
    <source>
        <dbReference type="HAMAP-Rule" id="MF_02126"/>
    </source>
</evidence>
<name>A0A1H8B5G1_9RHOB</name>
<dbReference type="HAMAP" id="MF_02126">
    <property type="entry name" value="RF_methyltr_PrmC"/>
    <property type="match status" value="1"/>
</dbReference>
<keyword evidence="2 5" id="KW-0808">Transferase</keyword>
<dbReference type="Pfam" id="PF17827">
    <property type="entry name" value="PrmC_N"/>
    <property type="match status" value="1"/>
</dbReference>
<dbReference type="InterPro" id="IPR050320">
    <property type="entry name" value="N5-glutamine_MTase"/>
</dbReference>